<evidence type="ECO:0000259" key="1">
    <source>
        <dbReference type="Pfam" id="PF00814"/>
    </source>
</evidence>
<dbReference type="Pfam" id="PF00814">
    <property type="entry name" value="TsaD"/>
    <property type="match status" value="1"/>
</dbReference>
<dbReference type="InterPro" id="IPR022496">
    <property type="entry name" value="T6A_TsaB"/>
</dbReference>
<gene>
    <name evidence="2" type="ORF">Geu3261_0370_009</name>
</gene>
<dbReference type="GO" id="GO:0002949">
    <property type="term" value="P:tRNA threonylcarbamoyladenosine modification"/>
    <property type="evidence" value="ECO:0007669"/>
    <property type="project" value="InterPro"/>
</dbReference>
<feature type="domain" description="Gcp-like" evidence="1">
    <location>
        <begin position="43"/>
        <end position="131"/>
    </location>
</feature>
<reference evidence="2 3" key="1">
    <citation type="submission" date="2012-11" db="EMBL/GenBank/DDBJ databases">
        <title>Whole genome sequence of Gluconacetobacter europaeus NBRC3261.</title>
        <authorList>
            <person name="Azuma Y."/>
            <person name="Higashiura N."/>
            <person name="Hirakawa H."/>
            <person name="Matsushita K."/>
        </authorList>
    </citation>
    <scope>NUCLEOTIDE SEQUENCE [LARGE SCALE GENOMIC DNA]</scope>
    <source>
        <strain evidence="2 3">NBRC 3261</strain>
    </source>
</reference>
<dbReference type="AlphaFoldDB" id="A0A0D6Q4W2"/>
<comment type="caution">
    <text evidence="2">The sequence shown here is derived from an EMBL/GenBank/DDBJ whole genome shotgun (WGS) entry which is preliminary data.</text>
</comment>
<dbReference type="SUPFAM" id="SSF53067">
    <property type="entry name" value="Actin-like ATPase domain"/>
    <property type="match status" value="1"/>
</dbReference>
<dbReference type="Gene3D" id="3.30.420.40">
    <property type="match status" value="2"/>
</dbReference>
<organism evidence="2 3">
    <name type="scientific">Komagataeibacter europaeus NBRC 3261</name>
    <dbReference type="NCBI Taxonomy" id="1234669"/>
    <lineage>
        <taxon>Bacteria</taxon>
        <taxon>Pseudomonadati</taxon>
        <taxon>Pseudomonadota</taxon>
        <taxon>Alphaproteobacteria</taxon>
        <taxon>Acetobacterales</taxon>
        <taxon>Acetobacteraceae</taxon>
        <taxon>Komagataeibacter</taxon>
    </lineage>
</organism>
<evidence type="ECO:0000313" key="3">
    <source>
        <dbReference type="Proteomes" id="UP000032675"/>
    </source>
</evidence>
<proteinExistence type="predicted"/>
<dbReference type="RefSeq" id="WP_048852408.1">
    <property type="nucleotide sequence ID" value="NZ_BANI01000311.1"/>
</dbReference>
<dbReference type="NCBIfam" id="TIGR03725">
    <property type="entry name" value="T6A_YeaZ"/>
    <property type="match status" value="1"/>
</dbReference>
<dbReference type="EMBL" id="BANI01000311">
    <property type="protein sequence ID" value="GAN98010.1"/>
    <property type="molecule type" value="Genomic_DNA"/>
</dbReference>
<evidence type="ECO:0000313" key="2">
    <source>
        <dbReference type="EMBL" id="GAN98010.1"/>
    </source>
</evidence>
<protein>
    <submittedName>
        <fullName evidence="2">Peptidase</fullName>
    </submittedName>
</protein>
<accession>A0A0D6Q4W2</accession>
<dbReference type="Proteomes" id="UP000032675">
    <property type="component" value="Unassembled WGS sequence"/>
</dbReference>
<dbReference type="InterPro" id="IPR043129">
    <property type="entry name" value="ATPase_NBD"/>
</dbReference>
<dbReference type="InterPro" id="IPR000905">
    <property type="entry name" value="Gcp-like_dom"/>
</dbReference>
<sequence length="237" mass="24033">MRILVMDGSATGTQARAVIACLASGADGALSVLATRTATGRGAAEQFPLLATELFAQCGWTHAMPELVGVVVGPGSFTGLRASLAFAHGLAAGSGCAVVGMTGGEAMAAALRDAARPLAARPLCCTVARRGRVFIETLADEQGAGSVSAHTLDTLELPPGPVLLAGNAAEEVAQAMPGRADVRICALTQPDPMDIATAALRRFRGHLPPRAAQPLYVDAPEARLPAAGLRPAPIDTP</sequence>
<name>A0A0D6Q4W2_KOMEU</name>